<dbReference type="Gene3D" id="3.30.470.20">
    <property type="entry name" value="ATP-grasp fold, B domain"/>
    <property type="match status" value="1"/>
</dbReference>
<comment type="similarity">
    <text evidence="4 5">Belongs to the PurK/PurT family.</text>
</comment>
<comment type="subunit">
    <text evidence="4 5">Homodimer.</text>
</comment>
<dbReference type="InterPro" id="IPR003135">
    <property type="entry name" value="ATP-grasp_carboxylate-amine"/>
</dbReference>
<proteinExistence type="inferred from homology"/>
<dbReference type="RefSeq" id="WP_344822676.1">
    <property type="nucleotide sequence ID" value="NZ_BAABEZ010000004.1"/>
</dbReference>
<dbReference type="PANTHER" id="PTHR11609">
    <property type="entry name" value="PURINE BIOSYNTHESIS PROTEIN 6/7, PUR6/7"/>
    <property type="match status" value="1"/>
</dbReference>
<reference evidence="8" key="1">
    <citation type="journal article" date="2019" name="Int. J. Syst. Evol. Microbiol.">
        <title>The Global Catalogue of Microorganisms (GCM) 10K type strain sequencing project: providing services to taxonomists for standard genome sequencing and annotation.</title>
        <authorList>
            <consortium name="The Broad Institute Genomics Platform"/>
            <consortium name="The Broad Institute Genome Sequencing Center for Infectious Disease"/>
            <person name="Wu L."/>
            <person name="Ma J."/>
        </authorList>
    </citation>
    <scope>NUCLEOTIDE SEQUENCE [LARGE SCALE GENOMIC DNA]</scope>
    <source>
        <strain evidence="8">JCM 31921</strain>
    </source>
</reference>
<feature type="binding site" evidence="4">
    <location>
        <position position="146"/>
    </location>
    <ligand>
        <name>ATP</name>
        <dbReference type="ChEBI" id="CHEBI:30616"/>
    </ligand>
</feature>
<comment type="pathway">
    <text evidence="4 5">Purine metabolism; IMP biosynthesis via de novo pathway; 5-amino-1-(5-phospho-D-ribosyl)imidazole-4-carboxylate from 5-amino-1-(5-phospho-D-ribosyl)imidazole (N5-CAIR route): step 1/2.</text>
</comment>
<dbReference type="HAMAP" id="MF_01928">
    <property type="entry name" value="PurK"/>
    <property type="match status" value="1"/>
</dbReference>
<dbReference type="Proteomes" id="UP001501410">
    <property type="component" value="Unassembled WGS sequence"/>
</dbReference>
<keyword evidence="4 5" id="KW-0436">Ligase</keyword>
<keyword evidence="1 4" id="KW-0547">Nucleotide-binding</keyword>
<evidence type="ECO:0000256" key="1">
    <source>
        <dbReference type="ARBA" id="ARBA00022741"/>
    </source>
</evidence>
<evidence type="ECO:0000256" key="5">
    <source>
        <dbReference type="RuleBase" id="RU361200"/>
    </source>
</evidence>
<comment type="catalytic activity">
    <reaction evidence="4 5">
        <text>5-amino-1-(5-phospho-beta-D-ribosyl)imidazole + hydrogencarbonate + ATP = 5-carboxyamino-1-(5-phospho-D-ribosyl)imidazole + ADP + phosphate + 2 H(+)</text>
        <dbReference type="Rhea" id="RHEA:19317"/>
        <dbReference type="ChEBI" id="CHEBI:15378"/>
        <dbReference type="ChEBI" id="CHEBI:17544"/>
        <dbReference type="ChEBI" id="CHEBI:30616"/>
        <dbReference type="ChEBI" id="CHEBI:43474"/>
        <dbReference type="ChEBI" id="CHEBI:58730"/>
        <dbReference type="ChEBI" id="CHEBI:137981"/>
        <dbReference type="ChEBI" id="CHEBI:456216"/>
        <dbReference type="EC" id="6.3.4.18"/>
    </reaction>
</comment>
<evidence type="ECO:0000313" key="7">
    <source>
        <dbReference type="EMBL" id="GAA4450581.1"/>
    </source>
</evidence>
<evidence type="ECO:0000256" key="2">
    <source>
        <dbReference type="ARBA" id="ARBA00022755"/>
    </source>
</evidence>
<feature type="binding site" evidence="4">
    <location>
        <begin position="177"/>
        <end position="180"/>
    </location>
    <ligand>
        <name>ATP</name>
        <dbReference type="ChEBI" id="CHEBI:30616"/>
    </ligand>
</feature>
<evidence type="ECO:0000256" key="4">
    <source>
        <dbReference type="HAMAP-Rule" id="MF_01928"/>
    </source>
</evidence>
<dbReference type="Pfam" id="PF22660">
    <property type="entry name" value="RS_preATP-grasp-like"/>
    <property type="match status" value="1"/>
</dbReference>
<dbReference type="EC" id="6.3.4.18" evidence="4 5"/>
<dbReference type="PANTHER" id="PTHR11609:SF5">
    <property type="entry name" value="PHOSPHORIBOSYLAMINOIMIDAZOLE CARBOXYLASE"/>
    <property type="match status" value="1"/>
</dbReference>
<dbReference type="NCBIfam" id="TIGR01161">
    <property type="entry name" value="purK"/>
    <property type="match status" value="1"/>
</dbReference>
<comment type="function">
    <text evidence="5">Catalyzes the ATP-dependent conversion of 5-aminoimidazole ribonucleotide (AIR) and HCO(3)- to N5-carboxyaminoimidazole ribonucleotide (N5-CAIR).</text>
</comment>
<dbReference type="NCBIfam" id="NF004679">
    <property type="entry name" value="PRK06019.1-5"/>
    <property type="match status" value="1"/>
</dbReference>
<dbReference type="SUPFAM" id="SSF56059">
    <property type="entry name" value="Glutathione synthetase ATP-binding domain-like"/>
    <property type="match status" value="1"/>
</dbReference>
<dbReference type="InterPro" id="IPR040686">
    <property type="entry name" value="PurK_C"/>
</dbReference>
<feature type="binding site" evidence="4">
    <location>
        <position position="108"/>
    </location>
    <ligand>
        <name>ATP</name>
        <dbReference type="ChEBI" id="CHEBI:30616"/>
    </ligand>
</feature>
<name>A0ABP8MJQ7_9BACT</name>
<dbReference type="Pfam" id="PF17769">
    <property type="entry name" value="PurK_C"/>
    <property type="match status" value="1"/>
</dbReference>
<dbReference type="Gene3D" id="3.40.50.20">
    <property type="match status" value="1"/>
</dbReference>
<dbReference type="InterPro" id="IPR011761">
    <property type="entry name" value="ATP-grasp"/>
</dbReference>
<comment type="caution">
    <text evidence="7">The sequence shown here is derived from an EMBL/GenBank/DDBJ whole genome shotgun (WGS) entry which is preliminary data.</text>
</comment>
<feature type="binding site" evidence="4">
    <location>
        <begin position="264"/>
        <end position="265"/>
    </location>
    <ligand>
        <name>ATP</name>
        <dbReference type="ChEBI" id="CHEBI:30616"/>
    </ligand>
</feature>
<comment type="function">
    <text evidence="4">Catalyzes the ATP-dependent conversion of 5-aminoimidazole ribonucleotide (AIR) and HCO(3)(-) to N5-carboxyaminoimidazole ribonucleotide (N5-CAIR).</text>
</comment>
<dbReference type="InterPro" id="IPR011054">
    <property type="entry name" value="Rudment_hybrid_motif"/>
</dbReference>
<keyword evidence="2 4" id="KW-0658">Purine biosynthesis</keyword>
<dbReference type="InterPro" id="IPR005875">
    <property type="entry name" value="PurK"/>
</dbReference>
<evidence type="ECO:0000313" key="8">
    <source>
        <dbReference type="Proteomes" id="UP001501410"/>
    </source>
</evidence>
<sequence length="380" mass="41621">MEYLQPDKLRIGVLGGGQLGRMMIQSAINLNLQICCLDPDPNAPCKHIANEFSVGSLNDYDTVYAFGKDKDVITIEIENVNTDALKQLQSEGKKVFPQPEVVELIKDKGLQKQFYQQHHIPTPSFVLVSGKSEIAQHAAAFPFFQKMRTGGYDGKGVVKLSDPQQLDQAFDVPSVLESLVDFEKEISVIVARNEKGESSCFPSVECAFNPEANLVEFLFSPADISNDVESQAIQIATTVAEKLGIIGLLAVELFVTKDGKVLVNEIAPRPHNSGHHTIEGNVTSQFEQHLRAITNMPLGNTDIVRPAVMINLLGEKGYEGAARYEGLDAALSESGVYVHLYGKAITKPFRKMGHITVADKELTVATAKARQLKDTVKIIS</sequence>
<protein>
    <recommendedName>
        <fullName evidence="4 5">N5-carboxyaminoimidazole ribonucleotide synthase</fullName>
        <shortName evidence="4 5">N5-CAIR synthase</shortName>
        <ecNumber evidence="4 5">6.3.4.18</ecNumber>
    </recommendedName>
    <alternativeName>
        <fullName evidence="4 5">5-(carboxyamino)imidazole ribonucleotide synthetase</fullName>
    </alternativeName>
</protein>
<evidence type="ECO:0000259" key="6">
    <source>
        <dbReference type="PROSITE" id="PS50975"/>
    </source>
</evidence>
<dbReference type="InterPro" id="IPR016185">
    <property type="entry name" value="PreATP-grasp_dom_sf"/>
</dbReference>
<keyword evidence="8" id="KW-1185">Reference proteome</keyword>
<dbReference type="EMBL" id="BAABEZ010000004">
    <property type="protein sequence ID" value="GAA4450581.1"/>
    <property type="molecule type" value="Genomic_DNA"/>
</dbReference>
<dbReference type="Pfam" id="PF02222">
    <property type="entry name" value="ATP-grasp"/>
    <property type="match status" value="1"/>
</dbReference>
<feature type="domain" description="ATP-grasp" evidence="6">
    <location>
        <begin position="112"/>
        <end position="294"/>
    </location>
</feature>
<dbReference type="InterPro" id="IPR013815">
    <property type="entry name" value="ATP_grasp_subdomain_1"/>
</dbReference>
<organism evidence="7 8">
    <name type="scientific">Rurimicrobium arvi</name>
    <dbReference type="NCBI Taxonomy" id="2049916"/>
    <lineage>
        <taxon>Bacteria</taxon>
        <taxon>Pseudomonadati</taxon>
        <taxon>Bacteroidota</taxon>
        <taxon>Chitinophagia</taxon>
        <taxon>Chitinophagales</taxon>
        <taxon>Chitinophagaceae</taxon>
        <taxon>Rurimicrobium</taxon>
    </lineage>
</organism>
<keyword evidence="3 4" id="KW-0067">ATP-binding</keyword>
<dbReference type="SUPFAM" id="SSF51246">
    <property type="entry name" value="Rudiment single hybrid motif"/>
    <property type="match status" value="1"/>
</dbReference>
<gene>
    <name evidence="4 5" type="primary">purK</name>
    <name evidence="7" type="ORF">GCM10023092_06670</name>
</gene>
<dbReference type="SUPFAM" id="SSF52440">
    <property type="entry name" value="PreATP-grasp domain"/>
    <property type="match status" value="1"/>
</dbReference>
<dbReference type="Gene3D" id="3.30.1490.20">
    <property type="entry name" value="ATP-grasp fold, A domain"/>
    <property type="match status" value="1"/>
</dbReference>
<feature type="binding site" evidence="4">
    <location>
        <position position="185"/>
    </location>
    <ligand>
        <name>ATP</name>
        <dbReference type="ChEBI" id="CHEBI:30616"/>
    </ligand>
</feature>
<comment type="caution">
    <text evidence="4">Lacks conserved residue(s) required for the propagation of feature annotation.</text>
</comment>
<dbReference type="PROSITE" id="PS50975">
    <property type="entry name" value="ATP_GRASP"/>
    <property type="match status" value="1"/>
</dbReference>
<dbReference type="InterPro" id="IPR054350">
    <property type="entry name" value="PurT/PurK_preATP-grasp"/>
</dbReference>
<accession>A0ABP8MJQ7</accession>
<evidence type="ECO:0000256" key="3">
    <source>
        <dbReference type="ARBA" id="ARBA00022840"/>
    </source>
</evidence>